<evidence type="ECO:0000313" key="3">
    <source>
        <dbReference type="Proteomes" id="UP001165121"/>
    </source>
</evidence>
<dbReference type="EMBL" id="BSXT01004442">
    <property type="protein sequence ID" value="GMF57893.1"/>
    <property type="molecule type" value="Genomic_DNA"/>
</dbReference>
<reference evidence="2" key="1">
    <citation type="submission" date="2023-04" db="EMBL/GenBank/DDBJ databases">
        <title>Phytophthora fragariaefolia NBRC 109709.</title>
        <authorList>
            <person name="Ichikawa N."/>
            <person name="Sato H."/>
            <person name="Tonouchi N."/>
        </authorList>
    </citation>
    <scope>NUCLEOTIDE SEQUENCE</scope>
    <source>
        <strain evidence="2">NBRC 109709</strain>
    </source>
</reference>
<name>A0A9W6YC14_9STRA</name>
<dbReference type="AlphaFoldDB" id="A0A9W6YC14"/>
<sequence>MPQAGLTGVAMIAQGDVARGGGAVCVQIWDATLSAPMVPVDQDDVGMAKSGHVSTRRDRRPKKTHTKSRPREVSPSEALSDSSSDAETRRSRRSSRREGRSSKRGSKPRKSPSRIKSVRTMCSERSGRSTRSGPLEVALSTTRSTQEALS</sequence>
<comment type="caution">
    <text evidence="2">The sequence shown here is derived from an EMBL/GenBank/DDBJ whole genome shotgun (WGS) entry which is preliminary data.</text>
</comment>
<organism evidence="2 3">
    <name type="scientific">Phytophthora fragariaefolia</name>
    <dbReference type="NCBI Taxonomy" id="1490495"/>
    <lineage>
        <taxon>Eukaryota</taxon>
        <taxon>Sar</taxon>
        <taxon>Stramenopiles</taxon>
        <taxon>Oomycota</taxon>
        <taxon>Peronosporomycetes</taxon>
        <taxon>Peronosporales</taxon>
        <taxon>Peronosporaceae</taxon>
        <taxon>Phytophthora</taxon>
    </lineage>
</organism>
<feature type="compositionally biased region" description="Polar residues" evidence="1">
    <location>
        <begin position="139"/>
        <end position="150"/>
    </location>
</feature>
<keyword evidence="3" id="KW-1185">Reference proteome</keyword>
<feature type="compositionally biased region" description="Low complexity" evidence="1">
    <location>
        <begin position="75"/>
        <end position="85"/>
    </location>
</feature>
<accession>A0A9W6YC14</accession>
<proteinExistence type="predicted"/>
<dbReference type="Proteomes" id="UP001165121">
    <property type="component" value="Unassembled WGS sequence"/>
</dbReference>
<feature type="compositionally biased region" description="Basic residues" evidence="1">
    <location>
        <begin position="57"/>
        <end position="68"/>
    </location>
</feature>
<gene>
    <name evidence="2" type="ORF">Pfra01_002481300</name>
</gene>
<feature type="compositionally biased region" description="Basic residues" evidence="1">
    <location>
        <begin position="102"/>
        <end position="117"/>
    </location>
</feature>
<protein>
    <submittedName>
        <fullName evidence="2">Unnamed protein product</fullName>
    </submittedName>
</protein>
<evidence type="ECO:0000313" key="2">
    <source>
        <dbReference type="EMBL" id="GMF57893.1"/>
    </source>
</evidence>
<feature type="region of interest" description="Disordered" evidence="1">
    <location>
        <begin position="39"/>
        <end position="150"/>
    </location>
</feature>
<evidence type="ECO:0000256" key="1">
    <source>
        <dbReference type="SAM" id="MobiDB-lite"/>
    </source>
</evidence>